<sequence length="152" mass="16672">MNQGIAEQRLRELGIELPRASRPAAKYANFVIVNGLMFISGKGPTSGAKGKLGETYTTEEGYRYARETAIEVLAVLKSALGSLDKVRRVVKVQGFVNATPEFEEHHKVLDGFSDLIFDVFGEKGSHARSVFGAVSVRDNLPIIVDSIFEVEE</sequence>
<organism evidence="2 3">
    <name type="scientific">Thermobacillus xylanilyticus</name>
    <dbReference type="NCBI Taxonomy" id="76633"/>
    <lineage>
        <taxon>Bacteria</taxon>
        <taxon>Bacillati</taxon>
        <taxon>Bacillota</taxon>
        <taxon>Bacilli</taxon>
        <taxon>Bacillales</taxon>
        <taxon>Paenibacillaceae</taxon>
        <taxon>Thermobacillus</taxon>
    </lineage>
</organism>
<dbReference type="SUPFAM" id="SSF55298">
    <property type="entry name" value="YjgF-like"/>
    <property type="match status" value="1"/>
</dbReference>
<gene>
    <name evidence="2" type="primary">txxe 1078-nbaF</name>
    <name evidence="2" type="ORF">TXXE_07990</name>
</gene>
<dbReference type="InterPro" id="IPR035959">
    <property type="entry name" value="RutC-like_sf"/>
</dbReference>
<dbReference type="InterPro" id="IPR013813">
    <property type="entry name" value="Endoribo_LPSP/chorism_mut-like"/>
</dbReference>
<dbReference type="Proteomes" id="UP000681526">
    <property type="component" value="Unassembled WGS sequence"/>
</dbReference>
<dbReference type="EMBL" id="CAJRAY010000038">
    <property type="protein sequence ID" value="CAG5084650.1"/>
    <property type="molecule type" value="Genomic_DNA"/>
</dbReference>
<accession>A0ABM8V3U8</accession>
<evidence type="ECO:0000259" key="1">
    <source>
        <dbReference type="Pfam" id="PF14588"/>
    </source>
</evidence>
<dbReference type="PANTHER" id="PTHR43760:SF1">
    <property type="entry name" value="ENDORIBONUCLEASE L-PSP_CHORISMATE MUTASE-LIKE DOMAIN-CONTAINING PROTEIN"/>
    <property type="match status" value="1"/>
</dbReference>
<proteinExistence type="predicted"/>
<dbReference type="PANTHER" id="PTHR43760">
    <property type="entry name" value="ENDORIBONUCLEASE-RELATED"/>
    <property type="match status" value="1"/>
</dbReference>
<dbReference type="RefSeq" id="WP_213484149.1">
    <property type="nucleotide sequence ID" value="NZ_CAJRAY010000038.1"/>
</dbReference>
<keyword evidence="3" id="KW-1185">Reference proteome</keyword>
<protein>
    <submittedName>
        <fullName evidence="2">Endoribonuclease L-PSP, Putative2-aminomuconate deaminase</fullName>
    </submittedName>
</protein>
<feature type="domain" description="Endoribonuclease L-PSP/chorismate mutase-like" evidence="1">
    <location>
        <begin position="7"/>
        <end position="133"/>
    </location>
</feature>
<evidence type="ECO:0000313" key="2">
    <source>
        <dbReference type="EMBL" id="CAG5084650.1"/>
    </source>
</evidence>
<evidence type="ECO:0000313" key="3">
    <source>
        <dbReference type="Proteomes" id="UP000681526"/>
    </source>
</evidence>
<dbReference type="CDD" id="cd02199">
    <property type="entry name" value="YjgF_YER057c_UK114_like_1"/>
    <property type="match status" value="1"/>
</dbReference>
<name>A0ABM8V3U8_THEXY</name>
<dbReference type="Pfam" id="PF14588">
    <property type="entry name" value="YjgF_endoribonc"/>
    <property type="match status" value="1"/>
</dbReference>
<reference evidence="2 3" key="1">
    <citation type="submission" date="2021-04" db="EMBL/GenBank/DDBJ databases">
        <authorList>
            <person name="Rakotoarivonina H."/>
        </authorList>
    </citation>
    <scope>NUCLEOTIDE SEQUENCE [LARGE SCALE GENOMIC DNA]</scope>
    <source>
        <strain evidence="2 3">XE</strain>
    </source>
</reference>
<comment type="caution">
    <text evidence="2">The sequence shown here is derived from an EMBL/GenBank/DDBJ whole genome shotgun (WGS) entry which is preliminary data.</text>
</comment>
<dbReference type="Gene3D" id="3.30.1330.40">
    <property type="entry name" value="RutC-like"/>
    <property type="match status" value="1"/>
</dbReference>